<dbReference type="PANTHER" id="PTHR30457:SF5">
    <property type="entry name" value="OS01G0709400 PROTEIN"/>
    <property type="match status" value="1"/>
</dbReference>
<dbReference type="AlphaFoldDB" id="A0A2I0A6V9"/>
<keyword evidence="2" id="KW-1185">Reference proteome</keyword>
<dbReference type="Proteomes" id="UP000236161">
    <property type="component" value="Unassembled WGS sequence"/>
</dbReference>
<reference evidence="1 2" key="1">
    <citation type="journal article" date="2017" name="Nature">
        <title>The Apostasia genome and the evolution of orchids.</title>
        <authorList>
            <person name="Zhang G.Q."/>
            <person name="Liu K.W."/>
            <person name="Li Z."/>
            <person name="Lohaus R."/>
            <person name="Hsiao Y.Y."/>
            <person name="Niu S.C."/>
            <person name="Wang J.Y."/>
            <person name="Lin Y.C."/>
            <person name="Xu Q."/>
            <person name="Chen L.J."/>
            <person name="Yoshida K."/>
            <person name="Fujiwara S."/>
            <person name="Wang Z.W."/>
            <person name="Zhang Y.Q."/>
            <person name="Mitsuda N."/>
            <person name="Wang M."/>
            <person name="Liu G.H."/>
            <person name="Pecoraro L."/>
            <person name="Huang H.X."/>
            <person name="Xiao X.J."/>
            <person name="Lin M."/>
            <person name="Wu X.Y."/>
            <person name="Wu W.L."/>
            <person name="Chen Y.Y."/>
            <person name="Chang S.B."/>
            <person name="Sakamoto S."/>
            <person name="Ohme-Takagi M."/>
            <person name="Yagi M."/>
            <person name="Zeng S.J."/>
            <person name="Shen C.Y."/>
            <person name="Yeh C.M."/>
            <person name="Luo Y.B."/>
            <person name="Tsai W.C."/>
            <person name="Van de Peer Y."/>
            <person name="Liu Z.J."/>
        </authorList>
    </citation>
    <scope>NUCLEOTIDE SEQUENCE [LARGE SCALE GENOMIC DNA]</scope>
    <source>
        <strain evidence="2">cv. Shenzhen</strain>
        <tissue evidence="1">Stem</tissue>
    </source>
</reference>
<organism evidence="1 2">
    <name type="scientific">Apostasia shenzhenica</name>
    <dbReference type="NCBI Taxonomy" id="1088818"/>
    <lineage>
        <taxon>Eukaryota</taxon>
        <taxon>Viridiplantae</taxon>
        <taxon>Streptophyta</taxon>
        <taxon>Embryophyta</taxon>
        <taxon>Tracheophyta</taxon>
        <taxon>Spermatophyta</taxon>
        <taxon>Magnoliopsida</taxon>
        <taxon>Liliopsida</taxon>
        <taxon>Asparagales</taxon>
        <taxon>Orchidaceae</taxon>
        <taxon>Apostasioideae</taxon>
        <taxon>Apostasia</taxon>
    </lineage>
</organism>
<dbReference type="EMBL" id="KZ452014">
    <property type="protein sequence ID" value="PKA51255.1"/>
    <property type="molecule type" value="Genomic_DNA"/>
</dbReference>
<name>A0A2I0A6V9_9ASPA</name>
<dbReference type="OrthoDB" id="202825at2759"/>
<dbReference type="InterPro" id="IPR030048">
    <property type="entry name" value="SurE"/>
</dbReference>
<sequence length="244" mass="27401">MSSKIWRINEGSKDFAPSNHVKSPTPEVEFAGRRIKEEIFEEGPKILKDTPEQTVHFLVSWSNVIYKKLWRAAGGIHEIQKKVDSLSKFLHKRYDSEGFKVTRQSQQRPVLSWQAVSANRHPHAGQYMSMHQSLGVQLAQLSRDASAAGAARRATAQRKTVEVESIAAAGKPEQREAVKKYFRMEVLEKEHDDLDEDLDFRAVENGFIAVTPVHVNPPTVLEILTSTSDWLATVLTGDGEVPST</sequence>
<gene>
    <name evidence="1" type="ORF">AXF42_Ash010695</name>
</gene>
<dbReference type="STRING" id="1088818.A0A2I0A6V9"/>
<dbReference type="EC" id="3.1.3.5" evidence="1"/>
<dbReference type="PANTHER" id="PTHR30457">
    <property type="entry name" value="5'-NUCLEOTIDASE SURE"/>
    <property type="match status" value="1"/>
</dbReference>
<evidence type="ECO:0000313" key="1">
    <source>
        <dbReference type="EMBL" id="PKA51255.1"/>
    </source>
</evidence>
<dbReference type="GO" id="GO:0008253">
    <property type="term" value="F:5'-nucleotidase activity"/>
    <property type="evidence" value="ECO:0007669"/>
    <property type="project" value="UniProtKB-EC"/>
</dbReference>
<proteinExistence type="predicted"/>
<keyword evidence="1" id="KW-0378">Hydrolase</keyword>
<evidence type="ECO:0000313" key="2">
    <source>
        <dbReference type="Proteomes" id="UP000236161"/>
    </source>
</evidence>
<accession>A0A2I0A6V9</accession>
<protein>
    <submittedName>
        <fullName evidence="1">5'-nucleotidase</fullName>
        <ecNumber evidence="1">3.1.3.5</ecNumber>
    </submittedName>
</protein>